<dbReference type="InterPro" id="IPR011990">
    <property type="entry name" value="TPR-like_helical_dom_sf"/>
</dbReference>
<evidence type="ECO:0000256" key="1">
    <source>
        <dbReference type="ARBA" id="ARBA00004442"/>
    </source>
</evidence>
<dbReference type="Gene3D" id="2.120.10.30">
    <property type="entry name" value="TolB, C-terminal domain"/>
    <property type="match status" value="1"/>
</dbReference>
<evidence type="ECO:0000256" key="3">
    <source>
        <dbReference type="ARBA" id="ARBA00023237"/>
    </source>
</evidence>
<comment type="subcellular location">
    <subcellularLocation>
        <location evidence="1">Cell outer membrane</location>
    </subcellularLocation>
</comment>
<dbReference type="AlphaFoldDB" id="A0A1M6MCW5"/>
<dbReference type="CDD" id="cd07185">
    <property type="entry name" value="OmpA_C-like"/>
    <property type="match status" value="1"/>
</dbReference>
<dbReference type="PROSITE" id="PS51123">
    <property type="entry name" value="OMPA_2"/>
    <property type="match status" value="1"/>
</dbReference>
<name>A0A1M6MCW5_9FLAO</name>
<proteinExistence type="predicted"/>
<dbReference type="PANTHER" id="PTHR30329">
    <property type="entry name" value="STATOR ELEMENT OF FLAGELLAR MOTOR COMPLEX"/>
    <property type="match status" value="1"/>
</dbReference>
<dbReference type="SUPFAM" id="SSF48452">
    <property type="entry name" value="TPR-like"/>
    <property type="match status" value="1"/>
</dbReference>
<dbReference type="Gene3D" id="3.30.1330.60">
    <property type="entry name" value="OmpA-like domain"/>
    <property type="match status" value="1"/>
</dbReference>
<dbReference type="SUPFAM" id="SSF103088">
    <property type="entry name" value="OmpA-like"/>
    <property type="match status" value="1"/>
</dbReference>
<dbReference type="InterPro" id="IPR050330">
    <property type="entry name" value="Bact_OuterMem_StrucFunc"/>
</dbReference>
<keyword evidence="3" id="KW-0998">Cell outer membrane</keyword>
<dbReference type="OrthoDB" id="9809364at2"/>
<evidence type="ECO:0000313" key="6">
    <source>
        <dbReference type="EMBL" id="SHJ81133.1"/>
    </source>
</evidence>
<evidence type="ECO:0000313" key="7">
    <source>
        <dbReference type="Proteomes" id="UP000184172"/>
    </source>
</evidence>
<dbReference type="Pfam" id="PF00691">
    <property type="entry name" value="OmpA"/>
    <property type="match status" value="1"/>
</dbReference>
<accession>A0A1M6MCW5</accession>
<dbReference type="RefSeq" id="WP_073220877.1">
    <property type="nucleotide sequence ID" value="NZ_FNNS01000023.1"/>
</dbReference>
<evidence type="ECO:0000256" key="4">
    <source>
        <dbReference type="PROSITE-ProRule" id="PRU00473"/>
    </source>
</evidence>
<keyword evidence="7" id="KW-1185">Reference proteome</keyword>
<dbReference type="PRINTS" id="PR01021">
    <property type="entry name" value="OMPADOMAIN"/>
</dbReference>
<dbReference type="Pfam" id="PF07676">
    <property type="entry name" value="PD40"/>
    <property type="match status" value="1"/>
</dbReference>
<protein>
    <submittedName>
        <fullName evidence="6">WD40-like Beta Propeller Repeat</fullName>
    </submittedName>
</protein>
<evidence type="ECO:0000259" key="5">
    <source>
        <dbReference type="PROSITE" id="PS51123"/>
    </source>
</evidence>
<dbReference type="InterPro" id="IPR006664">
    <property type="entry name" value="OMP_bac"/>
</dbReference>
<sequence>MKNLFFLIIIILTPLTILAQRPTVKRADKLFAQKSYVEAAKMYKALKSDAHILQNLGDSYYYNHQMELARPPYTFLFTEYKDSIKPEVYFRFAQTLLAIKNYEKADEIMSEYLGYEIDTRKFIENLNNIVPYVYELKRMTPTNSTGDFGISFYGEKVVFSSPRNAENPIYKWNGKPYLDLYEASVDLNEQLIDITPFSEEINTKTHESNATFSKDGKTMYFSRTNHERVKIGDEKIATVKIFKAELVDSVWTNVVETSFSSDTYSVQHPYLNSDNSKLYFSSDMPGGFGSFDIYSVDIIGDGFSEPKNLGETINTAHREQFPFVDDNETLYFASDGHQGMGGLDIFMSQLRNQGFVKPLNLGETINSEADDFGFVYSEILEKGYLASNREGADNLYAFKRMDNERRFIVEGDVRDKHTKKLLPGTTVTLFDENDILVGEMVVGLNAEYVFNTKPNTKYKIEGHRALYIPTIEEFYTDDDGRLVFSIELEIESYDDAESIVVTKDDGYTYIELENIYFDLNQWDIKPQAARTLDVLVDLLNKYPRMEIQLGAHTDSRASEEYNLRLSNRRANATLEYLVENGIDRNRLKSKGFGETKPLVACGGNCSEAEHSINRRCEFLILK</sequence>
<dbReference type="InterPro" id="IPR006665">
    <property type="entry name" value="OmpA-like"/>
</dbReference>
<dbReference type="InterPro" id="IPR011659">
    <property type="entry name" value="WD40"/>
</dbReference>
<dbReference type="GO" id="GO:0009279">
    <property type="term" value="C:cell outer membrane"/>
    <property type="evidence" value="ECO:0007669"/>
    <property type="project" value="UniProtKB-SubCell"/>
</dbReference>
<dbReference type="Proteomes" id="UP000184172">
    <property type="component" value="Unassembled WGS sequence"/>
</dbReference>
<dbReference type="InterPro" id="IPR036737">
    <property type="entry name" value="OmpA-like_sf"/>
</dbReference>
<dbReference type="SUPFAM" id="SSF82171">
    <property type="entry name" value="DPP6 N-terminal domain-like"/>
    <property type="match status" value="1"/>
</dbReference>
<reference evidence="7" key="1">
    <citation type="submission" date="2016-11" db="EMBL/GenBank/DDBJ databases">
        <authorList>
            <person name="Varghese N."/>
            <person name="Submissions S."/>
        </authorList>
    </citation>
    <scope>NUCLEOTIDE SEQUENCE [LARGE SCALE GENOMIC DNA]</scope>
    <source>
        <strain evidence="7">DSM 26349</strain>
    </source>
</reference>
<dbReference type="PANTHER" id="PTHR30329:SF21">
    <property type="entry name" value="LIPOPROTEIN YIAD-RELATED"/>
    <property type="match status" value="1"/>
</dbReference>
<dbReference type="InterPro" id="IPR011042">
    <property type="entry name" value="6-blade_b-propeller_TolB-like"/>
</dbReference>
<feature type="domain" description="OmpA-like" evidence="5">
    <location>
        <begin position="504"/>
        <end position="622"/>
    </location>
</feature>
<dbReference type="Gene3D" id="1.25.40.10">
    <property type="entry name" value="Tetratricopeptide repeat domain"/>
    <property type="match status" value="1"/>
</dbReference>
<dbReference type="EMBL" id="FQYV01000026">
    <property type="protein sequence ID" value="SHJ81133.1"/>
    <property type="molecule type" value="Genomic_DNA"/>
</dbReference>
<gene>
    <name evidence="6" type="ORF">SAMN04487908_12653</name>
</gene>
<organism evidence="6 7">
    <name type="scientific">Aequorivita viscosa</name>
    <dbReference type="NCBI Taxonomy" id="797419"/>
    <lineage>
        <taxon>Bacteria</taxon>
        <taxon>Pseudomonadati</taxon>
        <taxon>Bacteroidota</taxon>
        <taxon>Flavobacteriia</taxon>
        <taxon>Flavobacteriales</taxon>
        <taxon>Flavobacteriaceae</taxon>
        <taxon>Aequorivita</taxon>
    </lineage>
</organism>
<keyword evidence="2 4" id="KW-0472">Membrane</keyword>
<evidence type="ECO:0000256" key="2">
    <source>
        <dbReference type="ARBA" id="ARBA00023136"/>
    </source>
</evidence>
<dbReference type="STRING" id="797419.SAMN05216556_12353"/>